<protein>
    <submittedName>
        <fullName evidence="1">Uncharacterized protein</fullName>
    </submittedName>
</protein>
<sequence length="54" mass="5948">MPLLVPWPAPRETPGKSHALNDVLNDRRAFLALASRRYALLSPARRDTSSGAHP</sequence>
<gene>
    <name evidence="1" type="ORF">GZH52_09045</name>
</gene>
<dbReference type="EMBL" id="JAAGAA010000006">
    <property type="protein sequence ID" value="NDV12948.1"/>
    <property type="molecule type" value="Genomic_DNA"/>
</dbReference>
<proteinExistence type="predicted"/>
<dbReference type="AlphaFoldDB" id="A0A6B2KS09"/>
<evidence type="ECO:0000313" key="1">
    <source>
        <dbReference type="EMBL" id="NDV12948.1"/>
    </source>
</evidence>
<accession>A0A6B2KS09</accession>
<dbReference type="Proteomes" id="UP000482578">
    <property type="component" value="Unassembled WGS sequence"/>
</dbReference>
<reference evidence="1 2" key="1">
    <citation type="submission" date="2020-02" db="EMBL/GenBank/DDBJ databases">
        <authorList>
            <person name="Yang Z."/>
        </authorList>
    </citation>
    <scope>NUCLEOTIDE SEQUENCE [LARGE SCALE GENOMIC DNA]</scope>
    <source>
        <strain evidence="1 2">HX-7-9</strain>
    </source>
</reference>
<keyword evidence="2" id="KW-1185">Reference proteome</keyword>
<evidence type="ECO:0000313" key="2">
    <source>
        <dbReference type="Proteomes" id="UP000482578"/>
    </source>
</evidence>
<organism evidence="1 2">
    <name type="scientific">Crenobacter caeni</name>
    <dbReference type="NCBI Taxonomy" id="2705474"/>
    <lineage>
        <taxon>Bacteria</taxon>
        <taxon>Pseudomonadati</taxon>
        <taxon>Pseudomonadota</taxon>
        <taxon>Betaproteobacteria</taxon>
        <taxon>Neisseriales</taxon>
        <taxon>Neisseriaceae</taxon>
        <taxon>Crenobacter</taxon>
    </lineage>
</organism>
<name>A0A6B2KS09_9NEIS</name>
<dbReference type="RefSeq" id="WP_163316152.1">
    <property type="nucleotide sequence ID" value="NZ_JAAGAA010000006.1"/>
</dbReference>
<comment type="caution">
    <text evidence="1">The sequence shown here is derived from an EMBL/GenBank/DDBJ whole genome shotgun (WGS) entry which is preliminary data.</text>
</comment>